<dbReference type="AlphaFoldDB" id="X1QUP2"/>
<gene>
    <name evidence="1" type="ORF">S12H4_03886</name>
</gene>
<dbReference type="EMBL" id="BARW01001142">
    <property type="protein sequence ID" value="GAI72302.1"/>
    <property type="molecule type" value="Genomic_DNA"/>
</dbReference>
<name>X1QUP2_9ZZZZ</name>
<accession>X1QUP2</accession>
<organism evidence="1">
    <name type="scientific">marine sediment metagenome</name>
    <dbReference type="NCBI Taxonomy" id="412755"/>
    <lineage>
        <taxon>unclassified sequences</taxon>
        <taxon>metagenomes</taxon>
        <taxon>ecological metagenomes</taxon>
    </lineage>
</organism>
<protein>
    <submittedName>
        <fullName evidence="1">Uncharacterized protein</fullName>
    </submittedName>
</protein>
<proteinExistence type="predicted"/>
<comment type="caution">
    <text evidence="1">The sequence shown here is derived from an EMBL/GenBank/DDBJ whole genome shotgun (WGS) entry which is preliminary data.</text>
</comment>
<evidence type="ECO:0000313" key="1">
    <source>
        <dbReference type="EMBL" id="GAI72302.1"/>
    </source>
</evidence>
<feature type="non-terminal residue" evidence="1">
    <location>
        <position position="1"/>
    </location>
</feature>
<reference evidence="1" key="1">
    <citation type="journal article" date="2014" name="Front. Microbiol.">
        <title>High frequency of phylogenetically diverse reductive dehalogenase-homologous genes in deep subseafloor sedimentary metagenomes.</title>
        <authorList>
            <person name="Kawai M."/>
            <person name="Futagami T."/>
            <person name="Toyoda A."/>
            <person name="Takaki Y."/>
            <person name="Nishi S."/>
            <person name="Hori S."/>
            <person name="Arai W."/>
            <person name="Tsubouchi T."/>
            <person name="Morono Y."/>
            <person name="Uchiyama I."/>
            <person name="Ito T."/>
            <person name="Fujiyama A."/>
            <person name="Inagaki F."/>
            <person name="Takami H."/>
        </authorList>
    </citation>
    <scope>NUCLEOTIDE SEQUENCE</scope>
    <source>
        <strain evidence="1">Expedition CK06-06</strain>
    </source>
</reference>
<sequence>GTGDISANYRIRLHCYIYRKEELAAIATVIPGLAALRDIARRRTIPVDKAAIRLTYDNWDKLPGGLLQSVPRINPFITWSRNEEDTTPNVDYSFRAVLATIDTAKPWQELYFNYEDGSKILIVNGLGVRAPTDSNIKDVCLVINGDDHPRYRIPIDMTSLGTGGAEKNNPLHFGSLYSFANVPLFKPIPKFDKPYIVDREIAEVVIRDDGTAVPADEIMLALSGVKIELV</sequence>